<feature type="compositionally biased region" description="Low complexity" evidence="9">
    <location>
        <begin position="436"/>
        <end position="467"/>
    </location>
</feature>
<comment type="subcellular location">
    <subcellularLocation>
        <location evidence="1">Nucleus</location>
    </subcellularLocation>
</comment>
<dbReference type="GO" id="GO:0003682">
    <property type="term" value="F:chromatin binding"/>
    <property type="evidence" value="ECO:0007669"/>
    <property type="project" value="TreeGrafter"/>
</dbReference>
<evidence type="ECO:0000256" key="5">
    <source>
        <dbReference type="ARBA" id="ARBA00023117"/>
    </source>
</evidence>
<dbReference type="VEuPathDB" id="FungiDB:F503_03129"/>
<dbReference type="FunFam" id="1.20.920.10:FF:000083">
    <property type="entry name" value="WGS project CABT00000000 data, contig 2.8"/>
    <property type="match status" value="1"/>
</dbReference>
<feature type="domain" description="Bromo" evidence="10">
    <location>
        <begin position="45"/>
        <end position="115"/>
    </location>
</feature>
<dbReference type="PROSITE" id="PS50014">
    <property type="entry name" value="BROMODOMAIN_2"/>
    <property type="match status" value="2"/>
</dbReference>
<feature type="compositionally biased region" description="Acidic residues" evidence="9">
    <location>
        <begin position="151"/>
        <end position="188"/>
    </location>
</feature>
<keyword evidence="6" id="KW-0804">Transcription</keyword>
<feature type="compositionally biased region" description="Polar residues" evidence="9">
    <location>
        <begin position="21"/>
        <end position="31"/>
    </location>
</feature>
<evidence type="ECO:0000256" key="7">
    <source>
        <dbReference type="ARBA" id="ARBA00023242"/>
    </source>
</evidence>
<dbReference type="InterPro" id="IPR001487">
    <property type="entry name" value="Bromodomain"/>
</dbReference>
<dbReference type="AlphaFoldDB" id="S3C1V6"/>
<feature type="compositionally biased region" description="Pro residues" evidence="9">
    <location>
        <begin position="517"/>
        <end position="532"/>
    </location>
</feature>
<dbReference type="InterPro" id="IPR054551">
    <property type="entry name" value="RSC4_Ig-like"/>
</dbReference>
<name>S3C1V6_OPHP1</name>
<dbReference type="HOGENOM" id="CLU_012767_0_0_1"/>
<dbReference type="OrthoDB" id="6017at2759"/>
<evidence type="ECO:0000256" key="8">
    <source>
        <dbReference type="PROSITE-ProRule" id="PRU00035"/>
    </source>
</evidence>
<dbReference type="PANTHER" id="PTHR16062">
    <property type="entry name" value="SWI/SNF-RELATED"/>
    <property type="match status" value="1"/>
</dbReference>
<feature type="region of interest" description="Disordered" evidence="9">
    <location>
        <begin position="398"/>
        <end position="540"/>
    </location>
</feature>
<evidence type="ECO:0000256" key="3">
    <source>
        <dbReference type="ARBA" id="ARBA00022853"/>
    </source>
</evidence>
<keyword evidence="4" id="KW-0805">Transcription regulation</keyword>
<evidence type="ECO:0000313" key="11">
    <source>
        <dbReference type="EMBL" id="EPE06702.1"/>
    </source>
</evidence>
<evidence type="ECO:0000256" key="1">
    <source>
        <dbReference type="ARBA" id="ARBA00004123"/>
    </source>
</evidence>
<feature type="compositionally biased region" description="Polar residues" evidence="9">
    <location>
        <begin position="474"/>
        <end position="510"/>
    </location>
</feature>
<feature type="domain" description="Bromo" evidence="10">
    <location>
        <begin position="265"/>
        <end position="348"/>
    </location>
</feature>
<dbReference type="GO" id="GO:0016586">
    <property type="term" value="C:RSC-type complex"/>
    <property type="evidence" value="ECO:0007669"/>
    <property type="project" value="InterPro"/>
</dbReference>
<dbReference type="Pfam" id="PF00439">
    <property type="entry name" value="Bromodomain"/>
    <property type="match status" value="2"/>
</dbReference>
<keyword evidence="7" id="KW-0539">Nucleus</keyword>
<gene>
    <name evidence="11" type="ORF">F503_03129</name>
</gene>
<evidence type="ECO:0000256" key="4">
    <source>
        <dbReference type="ARBA" id="ARBA00023015"/>
    </source>
</evidence>
<evidence type="ECO:0000256" key="6">
    <source>
        <dbReference type="ARBA" id="ARBA00023163"/>
    </source>
</evidence>
<evidence type="ECO:0000259" key="10">
    <source>
        <dbReference type="PROSITE" id="PS50014"/>
    </source>
</evidence>
<keyword evidence="12" id="KW-1185">Reference proteome</keyword>
<sequence>MDKRKSNGADGRASKRLKIVDNSNETPESTTQTGLEFLDLLRKTVDKKISKHFESLPPRKGNEAYYAKVRMPISLGDVEAKLDQFEFANLSELESYVARMVQNAKDYYPKSSPQSEDAERIRKAATGFMAKHNPAYRNPNYEVVPTPITGDNDDNDNDDDDDAQDDDAEAEEEDEEEDDYDENDDDEDAPRANHTPGRKKSSAASRVVLVSRDTPTRAASKGLAAQTPISGNKLPDHEYAGVPYKGLTFQQAQEKIVEEVIRRPDEEDDTYAYFEPFFNLPPRTLKDYFQVIKDPLSIKKLQKLVKGIRSRTDRSGVTEYKSWAAFEDKASLLWENAYFYNEDGSPIANMAKELETMFRDELREAKAAVQEPPQPKIKIKKGAKDTPTTTKKITIHVANTRGHSVDSPKAKAKAGSVSVSDTAANGTPNGRDKAARGAARIASPSPSAVAAGARAGSTSVSATVVAATKRESSSRASPALSPNKSTANGTAASDAAPTNGTPSVDGSTANGDGPADPAMPPAPPAPVVPPRPAYESKFRPSGSEPLLANISLRTNSALVCPEPRFDAQMPPHAKLTQRSLTLNLPAGQWRQHLVVTLNPAVVSAQRPLKMYVISNGAMLAPSQSPPQLPLPPQPPNATAMQIAAAKAAETTANEISDPAGGSKLYDVNLHPGVNVIQVQVIVGLAPGQAKLSNGADAELEKVTIFANMLKA</sequence>
<organism evidence="11 12">
    <name type="scientific">Ophiostoma piceae (strain UAMH 11346)</name>
    <name type="common">Sap stain fungus</name>
    <dbReference type="NCBI Taxonomy" id="1262450"/>
    <lineage>
        <taxon>Eukaryota</taxon>
        <taxon>Fungi</taxon>
        <taxon>Dikarya</taxon>
        <taxon>Ascomycota</taxon>
        <taxon>Pezizomycotina</taxon>
        <taxon>Sordariomycetes</taxon>
        <taxon>Sordariomycetidae</taxon>
        <taxon>Ophiostomatales</taxon>
        <taxon>Ophiostomataceae</taxon>
        <taxon>Ophiostoma</taxon>
    </lineage>
</organism>
<dbReference type="InterPro" id="IPR036427">
    <property type="entry name" value="Bromodomain-like_sf"/>
</dbReference>
<keyword evidence="5 8" id="KW-0103">Bromodomain</keyword>
<keyword evidence="3" id="KW-0156">Chromatin regulator</keyword>
<dbReference type="eggNOG" id="KOG1827">
    <property type="taxonomic scope" value="Eukaryota"/>
</dbReference>
<dbReference type="Gene3D" id="1.20.920.10">
    <property type="entry name" value="Bromodomain-like"/>
    <property type="match status" value="2"/>
</dbReference>
<dbReference type="PANTHER" id="PTHR16062:SF19">
    <property type="entry name" value="PROTEIN POLYBROMO-1"/>
    <property type="match status" value="1"/>
</dbReference>
<dbReference type="Proteomes" id="UP000016923">
    <property type="component" value="Unassembled WGS sequence"/>
</dbReference>
<reference evidence="11 12" key="1">
    <citation type="journal article" date="2013" name="BMC Genomics">
        <title>The genome and transcriptome of the pine saprophyte Ophiostoma piceae, and a comparison with the bark beetle-associated pine pathogen Grosmannia clavigera.</title>
        <authorList>
            <person name="Haridas S."/>
            <person name="Wang Y."/>
            <person name="Lim L."/>
            <person name="Massoumi Alamouti S."/>
            <person name="Jackman S."/>
            <person name="Docking R."/>
            <person name="Robertson G."/>
            <person name="Birol I."/>
            <person name="Bohlmann J."/>
            <person name="Breuil C."/>
        </authorList>
    </citation>
    <scope>NUCLEOTIDE SEQUENCE [LARGE SCALE GENOMIC DNA]</scope>
    <source>
        <strain evidence="11 12">UAMH 11346</strain>
    </source>
</reference>
<dbReference type="Pfam" id="PF22994">
    <property type="entry name" value="RSC4_Ig_like"/>
    <property type="match status" value="1"/>
</dbReference>
<accession>S3C1V6</accession>
<feature type="region of interest" description="Disordered" evidence="9">
    <location>
        <begin position="1"/>
        <end position="31"/>
    </location>
</feature>
<dbReference type="OMA" id="LWTNAYF"/>
<dbReference type="STRING" id="1262450.S3C1V6"/>
<dbReference type="InterPro" id="IPR037382">
    <property type="entry name" value="Rsc/polybromo"/>
</dbReference>
<evidence type="ECO:0000256" key="2">
    <source>
        <dbReference type="ARBA" id="ARBA00022737"/>
    </source>
</evidence>
<dbReference type="SUPFAM" id="SSF47370">
    <property type="entry name" value="Bromodomain"/>
    <property type="match status" value="2"/>
</dbReference>
<feature type="region of interest" description="Disordered" evidence="9">
    <location>
        <begin position="130"/>
        <end position="234"/>
    </location>
</feature>
<dbReference type="SMART" id="SM00297">
    <property type="entry name" value="BROMO"/>
    <property type="match status" value="2"/>
</dbReference>
<dbReference type="GO" id="GO:0006338">
    <property type="term" value="P:chromatin remodeling"/>
    <property type="evidence" value="ECO:0007669"/>
    <property type="project" value="InterPro"/>
</dbReference>
<feature type="compositionally biased region" description="Polar residues" evidence="9">
    <location>
        <begin position="417"/>
        <end position="428"/>
    </location>
</feature>
<feature type="compositionally biased region" description="Low complexity" evidence="9">
    <location>
        <begin position="202"/>
        <end position="212"/>
    </location>
</feature>
<proteinExistence type="predicted"/>
<evidence type="ECO:0000256" key="9">
    <source>
        <dbReference type="SAM" id="MobiDB-lite"/>
    </source>
</evidence>
<dbReference type="EMBL" id="KE148152">
    <property type="protein sequence ID" value="EPE06702.1"/>
    <property type="molecule type" value="Genomic_DNA"/>
</dbReference>
<keyword evidence="2" id="KW-0677">Repeat</keyword>
<evidence type="ECO:0000313" key="12">
    <source>
        <dbReference type="Proteomes" id="UP000016923"/>
    </source>
</evidence>
<dbReference type="CDD" id="cd04369">
    <property type="entry name" value="Bromodomain"/>
    <property type="match status" value="2"/>
</dbReference>
<protein>
    <submittedName>
        <fullName evidence="11">Bromodomain protein</fullName>
    </submittedName>
</protein>
<dbReference type="GO" id="GO:0006368">
    <property type="term" value="P:transcription elongation by RNA polymerase II"/>
    <property type="evidence" value="ECO:0007669"/>
    <property type="project" value="TreeGrafter"/>
</dbReference>